<protein>
    <submittedName>
        <fullName evidence="1">Uncharacterized protein</fullName>
    </submittedName>
</protein>
<dbReference type="InterPro" id="IPR036770">
    <property type="entry name" value="Ankyrin_rpt-contain_sf"/>
</dbReference>
<name>A0A835WCB3_CHLIN</name>
<dbReference type="OrthoDB" id="558098at2759"/>
<dbReference type="Proteomes" id="UP000650467">
    <property type="component" value="Unassembled WGS sequence"/>
</dbReference>
<dbReference type="GO" id="GO:0016020">
    <property type="term" value="C:membrane"/>
    <property type="evidence" value="ECO:0007669"/>
    <property type="project" value="TreeGrafter"/>
</dbReference>
<dbReference type="SUPFAM" id="SSF48403">
    <property type="entry name" value="Ankyrin repeat"/>
    <property type="match status" value="1"/>
</dbReference>
<organism evidence="1 2">
    <name type="scientific">Chlamydomonas incerta</name>
    <dbReference type="NCBI Taxonomy" id="51695"/>
    <lineage>
        <taxon>Eukaryota</taxon>
        <taxon>Viridiplantae</taxon>
        <taxon>Chlorophyta</taxon>
        <taxon>core chlorophytes</taxon>
        <taxon>Chlorophyceae</taxon>
        <taxon>CS clade</taxon>
        <taxon>Chlamydomonadales</taxon>
        <taxon>Chlamydomonadaceae</taxon>
        <taxon>Chlamydomonas</taxon>
    </lineage>
</organism>
<comment type="caution">
    <text evidence="1">The sequence shown here is derived from an EMBL/GenBank/DDBJ whole genome shotgun (WGS) entry which is preliminary data.</text>
</comment>
<dbReference type="GO" id="GO:0030149">
    <property type="term" value="P:sphingolipid catabolic process"/>
    <property type="evidence" value="ECO:0007669"/>
    <property type="project" value="TreeGrafter"/>
</dbReference>
<keyword evidence="2" id="KW-1185">Reference proteome</keyword>
<dbReference type="GO" id="GO:0004620">
    <property type="term" value="F:phospholipase activity"/>
    <property type="evidence" value="ECO:0007669"/>
    <property type="project" value="TreeGrafter"/>
</dbReference>
<sequence>MCTDVQLTSRTYRVPRFDWGSRCGEVTVACQETWPGDAFAAYWRQPEAPWRTLSLARRHRMLCLAASSHHAASLEAALARSGVGLDAAVLEAAAVVGDLAACKRLKAQGCPVSRLSLRAAAFSGHQAVVEYIMANLDPVKEPENWRWDHPCTDAAVYAAAGGHAAVLEWAAARRRGGVVKGDCFAACLMAAAHNGRGELLERLLLQRGWGGGRLARAMRAWLRKRDTYCTSLLELAAQHCPAATLRRLHAHWVPRGRVDWVSRFSPAWLVARAAVSPTPDWEEKAAFLLGQVDPGALTAPAASTREAQYREMTEDQEAEDKSYDIGVAVEQDVAGWGAVTVPEFAARLGCLAGLAAHGVTIRANWRRELAEVLIRAGNVAALRELLSIWDSWVADSILQHSALQRGAVASYMALFELLRERRGHPGRFTMEHAMAAAQHSPYSGPCLRYLAELEGELLEPGMHGTGGTWDGVFAEAARRGADVAVLRVLRERRGAALDLEAVAAGGSVEAVEWAAGELRAAGQAATLTPDQLVAVATGGNLIVADWAVKHGLAQQA</sequence>
<dbReference type="PANTHER" id="PTHR12393:SF6">
    <property type="entry name" value="SPHINGOMYELIN PHOSPHODIESTERASE 2"/>
    <property type="match status" value="1"/>
</dbReference>
<dbReference type="GO" id="GO:0005783">
    <property type="term" value="C:endoplasmic reticulum"/>
    <property type="evidence" value="ECO:0007669"/>
    <property type="project" value="TreeGrafter"/>
</dbReference>
<dbReference type="EMBL" id="JAEHOC010000002">
    <property type="protein sequence ID" value="KAG2444783.1"/>
    <property type="molecule type" value="Genomic_DNA"/>
</dbReference>
<accession>A0A835WCB3</accession>
<dbReference type="GO" id="GO:0071944">
    <property type="term" value="C:cell periphery"/>
    <property type="evidence" value="ECO:0007669"/>
    <property type="project" value="TreeGrafter"/>
</dbReference>
<dbReference type="Gene3D" id="1.25.40.20">
    <property type="entry name" value="Ankyrin repeat-containing domain"/>
    <property type="match status" value="1"/>
</dbReference>
<gene>
    <name evidence="1" type="ORF">HXX76_001526</name>
</gene>
<reference evidence="1" key="1">
    <citation type="journal article" date="2020" name="bioRxiv">
        <title>Comparative genomics of Chlamydomonas.</title>
        <authorList>
            <person name="Craig R.J."/>
            <person name="Hasan A.R."/>
            <person name="Ness R.W."/>
            <person name="Keightley P.D."/>
        </authorList>
    </citation>
    <scope>NUCLEOTIDE SEQUENCE</scope>
    <source>
        <strain evidence="1">SAG 7.73</strain>
    </source>
</reference>
<evidence type="ECO:0000313" key="2">
    <source>
        <dbReference type="Proteomes" id="UP000650467"/>
    </source>
</evidence>
<dbReference type="AlphaFoldDB" id="A0A835WCB3"/>
<dbReference type="PANTHER" id="PTHR12393">
    <property type="entry name" value="SPHINGOMYELIN PHOSPHODIESTERASE RELATED"/>
    <property type="match status" value="1"/>
</dbReference>
<proteinExistence type="predicted"/>
<dbReference type="GO" id="GO:0046513">
    <property type="term" value="P:ceramide biosynthetic process"/>
    <property type="evidence" value="ECO:0007669"/>
    <property type="project" value="TreeGrafter"/>
</dbReference>
<evidence type="ECO:0000313" key="1">
    <source>
        <dbReference type="EMBL" id="KAG2444783.1"/>
    </source>
</evidence>